<keyword evidence="3" id="KW-0240">DNA-directed RNA polymerase</keyword>
<evidence type="ECO:0000256" key="5">
    <source>
        <dbReference type="ARBA" id="ARBA00023242"/>
    </source>
</evidence>
<sequence length="481" mass="54029">MMKVESTRSVVSGDMGNQESPKIATKKSKKKRKREKEKEDEGSQLPISDQLRDNEETPTPTNFRIEVIGGGQNDKTPPIVGYFPSGYNPHKSNISNGLQKVDGELDLPPPPSVTFYRNVQRGKVEKILEETNEKRKGSERLELVVSPHGSNVEFVGKSYKGEATAAQLCTHALGVLDKETGTLKIMPIAGNKIFRLEPKIPGLGTADRETLVSENLELSGQEKEHRRRELAVRYGSNASVARDKKLEALNKVDDTGAQEDLGRKIDNAPVNKEALELATSQVVRNIPPHNSSAATPQDAYPLNRIILAGEWDFLGDIHGIVWIGAEVTANAYPTFICNRIHKLQEIEDESEKKKLSSIFSYINHLIKFKDLHSLDGASSAKNHRFPRILRQRFMEMFTPETRKLPAEKIDLLISYVLVLTLHADDFQTNLADIAKDLRMSPVTLRAHFENLGCKLVRENKLLVATLPVPLEFPKLRQRRRR</sequence>
<evidence type="ECO:0000256" key="3">
    <source>
        <dbReference type="ARBA" id="ARBA00022478"/>
    </source>
</evidence>
<comment type="similarity">
    <text evidence="2">Belongs to the eukaryotic RPA49/POLR1E RNA polymerase subunit family.</text>
</comment>
<keyword evidence="4" id="KW-0804">Transcription</keyword>
<feature type="compositionally biased region" description="Polar residues" evidence="6">
    <location>
        <begin position="7"/>
        <end position="20"/>
    </location>
</feature>
<feature type="region of interest" description="Disordered" evidence="6">
    <location>
        <begin position="1"/>
        <end position="71"/>
    </location>
</feature>
<dbReference type="AlphaFoldDB" id="A0A2P2IX17"/>
<dbReference type="GO" id="GO:0003677">
    <property type="term" value="F:DNA binding"/>
    <property type="evidence" value="ECO:0007669"/>
    <property type="project" value="InterPro"/>
</dbReference>
<dbReference type="InterPro" id="IPR009668">
    <property type="entry name" value="RNA_pol-assoc_fac_A49-like"/>
</dbReference>
<accession>A0A2P2IX17</accession>
<reference evidence="7" key="1">
    <citation type="submission" date="2018-02" db="EMBL/GenBank/DDBJ databases">
        <title>Rhizophora mucronata_Transcriptome.</title>
        <authorList>
            <person name="Meera S.P."/>
            <person name="Sreeshan A."/>
            <person name="Augustine A."/>
        </authorList>
    </citation>
    <scope>NUCLEOTIDE SEQUENCE</scope>
    <source>
        <tissue evidence="7">Leaf</tissue>
    </source>
</reference>
<dbReference type="EMBL" id="GGEC01005283">
    <property type="protein sequence ID" value="MBW85766.1"/>
    <property type="molecule type" value="Transcribed_RNA"/>
</dbReference>
<evidence type="ECO:0000256" key="6">
    <source>
        <dbReference type="SAM" id="MobiDB-lite"/>
    </source>
</evidence>
<name>A0A2P2IX17_RHIMU</name>
<feature type="compositionally biased region" description="Basic residues" evidence="6">
    <location>
        <begin position="24"/>
        <end position="35"/>
    </location>
</feature>
<comment type="subcellular location">
    <subcellularLocation>
        <location evidence="1">Nucleus</location>
        <location evidence="1">Nucleolus</location>
    </subcellularLocation>
</comment>
<proteinExistence type="inferred from homology"/>
<organism evidence="7">
    <name type="scientific">Rhizophora mucronata</name>
    <name type="common">Asiatic mangrove</name>
    <dbReference type="NCBI Taxonomy" id="61149"/>
    <lineage>
        <taxon>Eukaryota</taxon>
        <taxon>Viridiplantae</taxon>
        <taxon>Streptophyta</taxon>
        <taxon>Embryophyta</taxon>
        <taxon>Tracheophyta</taxon>
        <taxon>Spermatophyta</taxon>
        <taxon>Magnoliopsida</taxon>
        <taxon>eudicotyledons</taxon>
        <taxon>Gunneridae</taxon>
        <taxon>Pentapetalae</taxon>
        <taxon>rosids</taxon>
        <taxon>fabids</taxon>
        <taxon>Malpighiales</taxon>
        <taxon>Rhizophoraceae</taxon>
        <taxon>Rhizophora</taxon>
    </lineage>
</organism>
<dbReference type="GO" id="GO:0006351">
    <property type="term" value="P:DNA-templated transcription"/>
    <property type="evidence" value="ECO:0007669"/>
    <property type="project" value="InterPro"/>
</dbReference>
<dbReference type="GO" id="GO:0000428">
    <property type="term" value="C:DNA-directed RNA polymerase complex"/>
    <property type="evidence" value="ECO:0007669"/>
    <property type="project" value="UniProtKB-KW"/>
</dbReference>
<evidence type="ECO:0000256" key="2">
    <source>
        <dbReference type="ARBA" id="ARBA00009430"/>
    </source>
</evidence>
<protein>
    <submittedName>
        <fullName evidence="7">Uncharacterized protein MANES_04G142200</fullName>
    </submittedName>
</protein>
<dbReference type="GO" id="GO:0005730">
    <property type="term" value="C:nucleolus"/>
    <property type="evidence" value="ECO:0007669"/>
    <property type="project" value="UniProtKB-SubCell"/>
</dbReference>
<evidence type="ECO:0000256" key="4">
    <source>
        <dbReference type="ARBA" id="ARBA00023163"/>
    </source>
</evidence>
<dbReference type="Pfam" id="PF06870">
    <property type="entry name" value="RNA_pol_I_A49"/>
    <property type="match status" value="1"/>
</dbReference>
<evidence type="ECO:0000256" key="1">
    <source>
        <dbReference type="ARBA" id="ARBA00004604"/>
    </source>
</evidence>
<dbReference type="PANTHER" id="PTHR14440">
    <property type="entry name" value="DNA-DIRECTED RNA POLYMERASE I SUBUNIT RPA49"/>
    <property type="match status" value="1"/>
</dbReference>
<evidence type="ECO:0000313" key="7">
    <source>
        <dbReference type="EMBL" id="MBW85766.1"/>
    </source>
</evidence>
<keyword evidence="5" id="KW-0539">Nucleus</keyword>